<evidence type="ECO:0000256" key="3">
    <source>
        <dbReference type="ARBA" id="ARBA00023125"/>
    </source>
</evidence>
<reference evidence="8 9" key="1">
    <citation type="submission" date="2018-11" db="EMBL/GenBank/DDBJ databases">
        <title>Genomes From Bacteria Associated with the Canine Oral Cavity: a Test Case for Automated Genome-Based Taxonomic Assignment.</title>
        <authorList>
            <person name="Coil D.A."/>
            <person name="Jospin G."/>
            <person name="Darling A.E."/>
            <person name="Wallis C."/>
            <person name="Davis I.J."/>
            <person name="Harris S."/>
            <person name="Eisen J.A."/>
            <person name="Holcombe L.J."/>
            <person name="O'Flynn C."/>
        </authorList>
    </citation>
    <scope>NUCLEOTIDE SEQUENCE [LARGE SCALE GENOMIC DNA]</scope>
    <source>
        <strain evidence="8 9">OH953</strain>
    </source>
</reference>
<dbReference type="Pfam" id="PF00589">
    <property type="entry name" value="Phage_integrase"/>
    <property type="match status" value="1"/>
</dbReference>
<evidence type="ECO:0000259" key="6">
    <source>
        <dbReference type="PROSITE" id="PS51898"/>
    </source>
</evidence>
<gene>
    <name evidence="8" type="ORF">EII39_09580</name>
</gene>
<dbReference type="GO" id="GO:0003677">
    <property type="term" value="F:DNA binding"/>
    <property type="evidence" value="ECO:0007669"/>
    <property type="project" value="UniProtKB-UniRule"/>
</dbReference>
<dbReference type="InterPro" id="IPR011010">
    <property type="entry name" value="DNA_brk_join_enz"/>
</dbReference>
<dbReference type="InterPro" id="IPR050808">
    <property type="entry name" value="Phage_Integrase"/>
</dbReference>
<dbReference type="GO" id="GO:0015074">
    <property type="term" value="P:DNA integration"/>
    <property type="evidence" value="ECO:0007669"/>
    <property type="project" value="UniProtKB-KW"/>
</dbReference>
<dbReference type="PROSITE" id="PS51898">
    <property type="entry name" value="TYR_RECOMBINASE"/>
    <property type="match status" value="1"/>
</dbReference>
<dbReference type="Proteomes" id="UP000277597">
    <property type="component" value="Unassembled WGS sequence"/>
</dbReference>
<dbReference type="InterPro" id="IPR002104">
    <property type="entry name" value="Integrase_catalytic"/>
</dbReference>
<evidence type="ECO:0000256" key="4">
    <source>
        <dbReference type="ARBA" id="ARBA00023172"/>
    </source>
</evidence>
<protein>
    <submittedName>
        <fullName evidence="8">Site-specific integrase</fullName>
    </submittedName>
</protein>
<evidence type="ECO:0000256" key="5">
    <source>
        <dbReference type="PROSITE-ProRule" id="PRU01248"/>
    </source>
</evidence>
<dbReference type="CDD" id="cd01189">
    <property type="entry name" value="INT_ICEBs1_C_like"/>
    <property type="match status" value="1"/>
</dbReference>
<evidence type="ECO:0000313" key="8">
    <source>
        <dbReference type="EMBL" id="RRC91016.1"/>
    </source>
</evidence>
<proteinExistence type="inferred from homology"/>
<dbReference type="GO" id="GO:0006310">
    <property type="term" value="P:DNA recombination"/>
    <property type="evidence" value="ECO:0007669"/>
    <property type="project" value="UniProtKB-KW"/>
</dbReference>
<dbReference type="Gene3D" id="1.10.443.10">
    <property type="entry name" value="Intergrase catalytic core"/>
    <property type="match status" value="1"/>
</dbReference>
<evidence type="ECO:0000256" key="1">
    <source>
        <dbReference type="ARBA" id="ARBA00008857"/>
    </source>
</evidence>
<dbReference type="PROSITE" id="PS51900">
    <property type="entry name" value="CB"/>
    <property type="match status" value="1"/>
</dbReference>
<dbReference type="InterPro" id="IPR044068">
    <property type="entry name" value="CB"/>
</dbReference>
<keyword evidence="4" id="KW-0233">DNA recombination</keyword>
<dbReference type="Gene3D" id="1.10.150.130">
    <property type="match status" value="1"/>
</dbReference>
<keyword evidence="2" id="KW-0229">DNA integration</keyword>
<accession>A0A3P1S1N8</accession>
<dbReference type="SUPFAM" id="SSF56349">
    <property type="entry name" value="DNA breaking-rejoining enzymes"/>
    <property type="match status" value="1"/>
</dbReference>
<dbReference type="RefSeq" id="WP_124765723.1">
    <property type="nucleotide sequence ID" value="NZ_JAQCSC010000003.1"/>
</dbReference>
<name>A0A3P1S1N8_STRSA</name>
<organism evidence="8 9">
    <name type="scientific">Streptococcus sanguinis</name>
    <dbReference type="NCBI Taxonomy" id="1305"/>
    <lineage>
        <taxon>Bacteria</taxon>
        <taxon>Bacillati</taxon>
        <taxon>Bacillota</taxon>
        <taxon>Bacilli</taxon>
        <taxon>Lactobacillales</taxon>
        <taxon>Streptococcaceae</taxon>
        <taxon>Streptococcus</taxon>
    </lineage>
</organism>
<dbReference type="PANTHER" id="PTHR30629:SF2">
    <property type="entry name" value="PROPHAGE INTEGRASE INTS-RELATED"/>
    <property type="match status" value="1"/>
</dbReference>
<comment type="caution">
    <text evidence="8">The sequence shown here is derived from an EMBL/GenBank/DDBJ whole genome shotgun (WGS) entry which is preliminary data.</text>
</comment>
<dbReference type="InterPro" id="IPR013762">
    <property type="entry name" value="Integrase-like_cat_sf"/>
</dbReference>
<dbReference type="PANTHER" id="PTHR30629">
    <property type="entry name" value="PROPHAGE INTEGRASE"/>
    <property type="match status" value="1"/>
</dbReference>
<sequence length="379" mass="44796">MFYKKLDSGKYRYFEKFYDERERKWKQVTVTLKSKSRISQAEAKRRLATKIDKVLTTPTKEELKRQTFKEMNFSQLLAEWESIRSSEIKPSSFRSEMKCLRFFMEAVGDLRLSDYNTQLVQTYLMSLAVQNSTRKNRKIYLNGIFNYAEKVGYISMSPVKSVVIPKQKVEYEKLKRAKEHFITKEEIGLVLSYCANHNKDKRYSLAMEFIFLTGLRFAEFIGVRYEDVDFENCLLKIDHTIDYVSHHYDERVLQTTKTVGSVRTIALSERCLAIIDYFRQNCLDEVFIFVTDQGNIMRQPLLYRFIRDICDTVLGEGRAYNIHMLRHSHISLLAELGVPIKAIMERVGHRDESITLRIYSHVTENIQDELKEKLNQIRL</sequence>
<evidence type="ECO:0000256" key="2">
    <source>
        <dbReference type="ARBA" id="ARBA00022908"/>
    </source>
</evidence>
<evidence type="ECO:0000313" key="9">
    <source>
        <dbReference type="Proteomes" id="UP000277597"/>
    </source>
</evidence>
<keyword evidence="3 5" id="KW-0238">DNA-binding</keyword>
<dbReference type="InterPro" id="IPR010998">
    <property type="entry name" value="Integrase_recombinase_N"/>
</dbReference>
<dbReference type="AlphaFoldDB" id="A0A3P1S1N8"/>
<evidence type="ECO:0000259" key="7">
    <source>
        <dbReference type="PROSITE" id="PS51900"/>
    </source>
</evidence>
<feature type="domain" description="Tyr recombinase" evidence="6">
    <location>
        <begin position="177"/>
        <end position="372"/>
    </location>
</feature>
<feature type="domain" description="Core-binding (CB)" evidence="7">
    <location>
        <begin position="71"/>
        <end position="149"/>
    </location>
</feature>
<dbReference type="EMBL" id="RQZI01000012">
    <property type="protein sequence ID" value="RRC91016.1"/>
    <property type="molecule type" value="Genomic_DNA"/>
</dbReference>
<comment type="similarity">
    <text evidence="1">Belongs to the 'phage' integrase family.</text>
</comment>